<dbReference type="OrthoDB" id="10261470at2759"/>
<comment type="caution">
    <text evidence="2">The sequence shown here is derived from an EMBL/GenBank/DDBJ whole genome shotgun (WGS) entry which is preliminary data.</text>
</comment>
<dbReference type="EMBL" id="CAKXAJ010004650">
    <property type="protein sequence ID" value="CAH2208847.1"/>
    <property type="molecule type" value="Genomic_DNA"/>
</dbReference>
<dbReference type="GO" id="GO:0016192">
    <property type="term" value="P:vesicle-mediated transport"/>
    <property type="evidence" value="ECO:0007669"/>
    <property type="project" value="InterPro"/>
</dbReference>
<dbReference type="Pfam" id="PF06957">
    <property type="entry name" value="COPI_C"/>
    <property type="match status" value="1"/>
</dbReference>
<feature type="non-terminal residue" evidence="2">
    <location>
        <position position="1"/>
    </location>
</feature>
<reference evidence="2" key="1">
    <citation type="submission" date="2022-03" db="EMBL/GenBank/DDBJ databases">
        <authorList>
            <person name="Lindestad O."/>
        </authorList>
    </citation>
    <scope>NUCLEOTIDE SEQUENCE</scope>
</reference>
<accession>A0A8S4QFH9</accession>
<dbReference type="Proteomes" id="UP000838756">
    <property type="component" value="Unassembled WGS sequence"/>
</dbReference>
<dbReference type="GO" id="GO:0006886">
    <property type="term" value="P:intracellular protein transport"/>
    <property type="evidence" value="ECO:0007669"/>
    <property type="project" value="InterPro"/>
</dbReference>
<dbReference type="GO" id="GO:0005198">
    <property type="term" value="F:structural molecule activity"/>
    <property type="evidence" value="ECO:0007669"/>
    <property type="project" value="InterPro"/>
</dbReference>
<keyword evidence="3" id="KW-1185">Reference proteome</keyword>
<sequence>LLNEQVGIVNFEPYLETFLSMYSSARLMFGALPLVPPLVAHLHRNWKEASGKDLLPVLTAKLSDLVQQLQQCYQLTTSGKFTEATERLQRVVRLVPLLQVESKQELSEAQQLLAICKEYLLGLQMETARKGNYKKKEKKTGPMLFGLA</sequence>
<proteinExistence type="predicted"/>
<name>A0A8S4QFH9_9NEOP</name>
<dbReference type="InterPro" id="IPR010714">
    <property type="entry name" value="Coatomer_asu_C"/>
</dbReference>
<evidence type="ECO:0000313" key="2">
    <source>
        <dbReference type="EMBL" id="CAH2208847.1"/>
    </source>
</evidence>
<feature type="non-terminal residue" evidence="2">
    <location>
        <position position="148"/>
    </location>
</feature>
<dbReference type="GO" id="GO:0030126">
    <property type="term" value="C:COPI vesicle coat"/>
    <property type="evidence" value="ECO:0007669"/>
    <property type="project" value="InterPro"/>
</dbReference>
<feature type="domain" description="Coatomer alpha subunit C-terminal" evidence="1">
    <location>
        <begin position="1"/>
        <end position="138"/>
    </location>
</feature>
<protein>
    <submittedName>
        <fullName evidence="2">Jg27047 protein</fullName>
    </submittedName>
</protein>
<gene>
    <name evidence="2" type="primary">jg27047</name>
    <name evidence="2" type="ORF">PAEG_LOCUS1346</name>
</gene>
<dbReference type="AlphaFoldDB" id="A0A8S4QFH9"/>
<evidence type="ECO:0000259" key="1">
    <source>
        <dbReference type="Pfam" id="PF06957"/>
    </source>
</evidence>
<evidence type="ECO:0000313" key="3">
    <source>
        <dbReference type="Proteomes" id="UP000838756"/>
    </source>
</evidence>
<organism evidence="2 3">
    <name type="scientific">Pararge aegeria aegeria</name>
    <dbReference type="NCBI Taxonomy" id="348720"/>
    <lineage>
        <taxon>Eukaryota</taxon>
        <taxon>Metazoa</taxon>
        <taxon>Ecdysozoa</taxon>
        <taxon>Arthropoda</taxon>
        <taxon>Hexapoda</taxon>
        <taxon>Insecta</taxon>
        <taxon>Pterygota</taxon>
        <taxon>Neoptera</taxon>
        <taxon>Endopterygota</taxon>
        <taxon>Lepidoptera</taxon>
        <taxon>Glossata</taxon>
        <taxon>Ditrysia</taxon>
        <taxon>Papilionoidea</taxon>
        <taxon>Nymphalidae</taxon>
        <taxon>Satyrinae</taxon>
        <taxon>Satyrini</taxon>
        <taxon>Parargina</taxon>
        <taxon>Pararge</taxon>
    </lineage>
</organism>